<evidence type="ECO:0000313" key="3">
    <source>
        <dbReference type="Proteomes" id="UP001162880"/>
    </source>
</evidence>
<feature type="chain" id="PRO_5046702168" evidence="1">
    <location>
        <begin position="21"/>
        <end position="145"/>
    </location>
</feature>
<dbReference type="Proteomes" id="UP001162880">
    <property type="component" value="Unassembled WGS sequence"/>
</dbReference>
<organism evidence="2 3">
    <name type="scientific">Novosphingobium album</name>
    <name type="common">ex Hu et al. 2023</name>
    <dbReference type="NCBI Taxonomy" id="2930093"/>
    <lineage>
        <taxon>Bacteria</taxon>
        <taxon>Pseudomonadati</taxon>
        <taxon>Pseudomonadota</taxon>
        <taxon>Alphaproteobacteria</taxon>
        <taxon>Sphingomonadales</taxon>
        <taxon>Sphingomonadaceae</taxon>
        <taxon>Novosphingobium</taxon>
    </lineage>
</organism>
<keyword evidence="3" id="KW-1185">Reference proteome</keyword>
<sequence length="145" mass="16130">MRHGKLAFLALSLIAAPALAQNDGPTFDKGPVWDFADIKTVDGHFDDYMAWLAGPWKEQQEAMKKAGYIMDYKVMLVSDPREGEPDIILATQYANMAAFDHSTADEYSLGKKIWGSMSKANQEQAARSSIRTVMGDMLVREAILK</sequence>
<comment type="caution">
    <text evidence="2">The sequence shown here is derived from an EMBL/GenBank/DDBJ whole genome shotgun (WGS) entry which is preliminary data.</text>
</comment>
<feature type="signal peptide" evidence="1">
    <location>
        <begin position="1"/>
        <end position="20"/>
    </location>
</feature>
<keyword evidence="1" id="KW-0732">Signal</keyword>
<protein>
    <submittedName>
        <fullName evidence="2">Uncharacterized protein</fullName>
    </submittedName>
</protein>
<evidence type="ECO:0000313" key="2">
    <source>
        <dbReference type="EMBL" id="MCJ2179576.1"/>
    </source>
</evidence>
<proteinExistence type="predicted"/>
<name>A0ABT0B3G1_9SPHN</name>
<dbReference type="RefSeq" id="WP_243994599.1">
    <property type="nucleotide sequence ID" value="NZ_JALHLE010000020.1"/>
</dbReference>
<dbReference type="EMBL" id="JALHLE010000020">
    <property type="protein sequence ID" value="MCJ2179576.1"/>
    <property type="molecule type" value="Genomic_DNA"/>
</dbReference>
<reference evidence="2" key="1">
    <citation type="submission" date="2022-03" db="EMBL/GenBank/DDBJ databases">
        <title>Identification of a novel bacterium isolated from mangrove sediments.</title>
        <authorList>
            <person name="Pan X."/>
        </authorList>
    </citation>
    <scope>NUCLEOTIDE SEQUENCE</scope>
    <source>
        <strain evidence="2">B2580</strain>
    </source>
</reference>
<gene>
    <name evidence="2" type="ORF">MTR64_13455</name>
</gene>
<evidence type="ECO:0000256" key="1">
    <source>
        <dbReference type="SAM" id="SignalP"/>
    </source>
</evidence>
<accession>A0ABT0B3G1</accession>